<dbReference type="InterPro" id="IPR012337">
    <property type="entry name" value="RNaseH-like_sf"/>
</dbReference>
<dbReference type="SUPFAM" id="SSF53098">
    <property type="entry name" value="Ribonuclease H-like"/>
    <property type="match status" value="1"/>
</dbReference>
<organism evidence="3 4">
    <name type="scientific">Blattamonas nauphoetae</name>
    <dbReference type="NCBI Taxonomy" id="2049346"/>
    <lineage>
        <taxon>Eukaryota</taxon>
        <taxon>Metamonada</taxon>
        <taxon>Preaxostyla</taxon>
        <taxon>Oxymonadida</taxon>
        <taxon>Blattamonas</taxon>
    </lineage>
</organism>
<dbReference type="Pfam" id="PF05699">
    <property type="entry name" value="Dimer_Tnp_hAT"/>
    <property type="match status" value="1"/>
</dbReference>
<name>A0ABQ9YHW1_9EUKA</name>
<keyword evidence="4" id="KW-1185">Reference proteome</keyword>
<proteinExistence type="predicted"/>
<protein>
    <recommendedName>
        <fullName evidence="2">HAT C-terminal dimerisation domain-containing protein</fullName>
    </recommendedName>
</protein>
<feature type="domain" description="HAT C-terminal dimerisation" evidence="2">
    <location>
        <begin position="139"/>
        <end position="185"/>
    </location>
</feature>
<evidence type="ECO:0000313" key="4">
    <source>
        <dbReference type="Proteomes" id="UP001281761"/>
    </source>
</evidence>
<evidence type="ECO:0000313" key="3">
    <source>
        <dbReference type="EMBL" id="KAK2963329.1"/>
    </source>
</evidence>
<sequence>MLFSAALTKLGRDSIYMNKPIVDFDIKLTEIPEPASISESESSNEIIEVTSDDDYSSSSQQSMRTKTAKRQPKMGLFDQVSQKATVISQLPPLHPISQQSPFSIHPQTPRPFHQLPLKFQAPIHPLPLLYGRDKPAIELKQLACQVGSIPCSEVECERYFSYLGMHYSPERQSLDPEQLLAEMYVALK</sequence>
<accession>A0ABQ9YHW1</accession>
<feature type="region of interest" description="Disordered" evidence="1">
    <location>
        <begin position="35"/>
        <end position="72"/>
    </location>
</feature>
<reference evidence="3 4" key="1">
    <citation type="journal article" date="2022" name="bioRxiv">
        <title>Genomics of Preaxostyla Flagellates Illuminates Evolutionary Transitions and the Path Towards Mitochondrial Loss.</title>
        <authorList>
            <person name="Novak L.V.F."/>
            <person name="Treitli S.C."/>
            <person name="Pyrih J."/>
            <person name="Halakuc P."/>
            <person name="Pipaliya S.V."/>
            <person name="Vacek V."/>
            <person name="Brzon O."/>
            <person name="Soukal P."/>
            <person name="Eme L."/>
            <person name="Dacks J.B."/>
            <person name="Karnkowska A."/>
            <person name="Elias M."/>
            <person name="Hampl V."/>
        </authorList>
    </citation>
    <scope>NUCLEOTIDE SEQUENCE [LARGE SCALE GENOMIC DNA]</scope>
    <source>
        <strain evidence="3">NAU3</strain>
        <tissue evidence="3">Gut</tissue>
    </source>
</reference>
<feature type="compositionally biased region" description="Low complexity" evidence="1">
    <location>
        <begin position="35"/>
        <end position="48"/>
    </location>
</feature>
<dbReference type="Proteomes" id="UP001281761">
    <property type="component" value="Unassembled WGS sequence"/>
</dbReference>
<evidence type="ECO:0000256" key="1">
    <source>
        <dbReference type="SAM" id="MobiDB-lite"/>
    </source>
</evidence>
<dbReference type="InterPro" id="IPR008906">
    <property type="entry name" value="HATC_C_dom"/>
</dbReference>
<gene>
    <name evidence="3" type="ORF">BLNAU_1863</name>
</gene>
<evidence type="ECO:0000259" key="2">
    <source>
        <dbReference type="Pfam" id="PF05699"/>
    </source>
</evidence>
<dbReference type="EMBL" id="JARBJD010000007">
    <property type="protein sequence ID" value="KAK2963329.1"/>
    <property type="molecule type" value="Genomic_DNA"/>
</dbReference>
<comment type="caution">
    <text evidence="3">The sequence shown here is derived from an EMBL/GenBank/DDBJ whole genome shotgun (WGS) entry which is preliminary data.</text>
</comment>